<protein>
    <submittedName>
        <fullName evidence="1">Uncharacterized protein</fullName>
    </submittedName>
</protein>
<dbReference type="EMBL" id="NGKA01000008">
    <property type="protein sequence ID" value="RSU12179.1"/>
    <property type="molecule type" value="Genomic_DNA"/>
</dbReference>
<name>A0A430AVV0_9ENTE</name>
<dbReference type="RefSeq" id="WP_126808527.1">
    <property type="nucleotide sequence ID" value="NZ_NGKA01000008.1"/>
</dbReference>
<dbReference type="Proteomes" id="UP000287605">
    <property type="component" value="Unassembled WGS sequence"/>
</dbReference>
<sequence>MVNSIQKYKSRIKGYGDNHYDRTLLRKSRGFETYFKNALNKEECEIDGDSTFAVFQDHSQSNNKDLSDDKYVILPNSTVCNVGSYIVWRDSKWLVFTEEFKTIPTHQQLKIKEVNEEIRWIDDNGKIVNNGNGWGAYVQNQTLYTLGVSFTGNNIAVVNAKMMMYMQDNEQTKTLKVQDRVFIGDNVYNVMFMDNVSRKGLINYLLEQDTISETYDNTELRIADYYRKKKDDQEKEDPSGEEIAIIGDEKLRIGRTYVFKSSKDDQVEEWIIESLGGTTSPFTIQEKDSTTMTLRVKDDARLVGTIANLIVKTKNSGIVSKNLKIISRF</sequence>
<dbReference type="AlphaFoldDB" id="A0A430AVV0"/>
<comment type="caution">
    <text evidence="1">The sequence shown here is derived from an EMBL/GenBank/DDBJ whole genome shotgun (WGS) entry which is preliminary data.</text>
</comment>
<evidence type="ECO:0000313" key="1">
    <source>
        <dbReference type="EMBL" id="RSU12179.1"/>
    </source>
</evidence>
<dbReference type="OrthoDB" id="2326448at2"/>
<reference evidence="1 2" key="1">
    <citation type="submission" date="2017-05" db="EMBL/GenBank/DDBJ databases">
        <title>Vagococcus spp. assemblies.</title>
        <authorList>
            <person name="Gulvik C.A."/>
        </authorList>
    </citation>
    <scope>NUCLEOTIDE SEQUENCE [LARGE SCALE GENOMIC DNA]</scope>
    <source>
        <strain evidence="1 2">CCUG 51432</strain>
    </source>
</reference>
<accession>A0A430AVV0</accession>
<gene>
    <name evidence="1" type="ORF">CBF29_06150</name>
</gene>
<evidence type="ECO:0000313" key="2">
    <source>
        <dbReference type="Proteomes" id="UP000287605"/>
    </source>
</evidence>
<organism evidence="1 2">
    <name type="scientific">Vagococcus elongatus</name>
    <dbReference type="NCBI Taxonomy" id="180344"/>
    <lineage>
        <taxon>Bacteria</taxon>
        <taxon>Bacillati</taxon>
        <taxon>Bacillota</taxon>
        <taxon>Bacilli</taxon>
        <taxon>Lactobacillales</taxon>
        <taxon>Enterococcaceae</taxon>
        <taxon>Vagococcus</taxon>
    </lineage>
</organism>
<proteinExistence type="predicted"/>
<keyword evidence="2" id="KW-1185">Reference proteome</keyword>